<gene>
    <name evidence="1" type="ORF">IE53DRAFT_128586</name>
</gene>
<accession>A0ACD0NVH0</accession>
<reference evidence="1 2" key="1">
    <citation type="journal article" date="2018" name="Mol. Biol. Evol.">
        <title>Broad Genomic Sampling Reveals a Smut Pathogenic Ancestry of the Fungal Clade Ustilaginomycotina.</title>
        <authorList>
            <person name="Kijpornyongpan T."/>
            <person name="Mondo S.J."/>
            <person name="Barry K."/>
            <person name="Sandor L."/>
            <person name="Lee J."/>
            <person name="Lipzen A."/>
            <person name="Pangilinan J."/>
            <person name="LaButti K."/>
            <person name="Hainaut M."/>
            <person name="Henrissat B."/>
            <person name="Grigoriev I.V."/>
            <person name="Spatafora J.W."/>
            <person name="Aime M.C."/>
        </authorList>
    </citation>
    <scope>NUCLEOTIDE SEQUENCE [LARGE SCALE GENOMIC DNA]</scope>
    <source>
        <strain evidence="1 2">SA 807</strain>
    </source>
</reference>
<dbReference type="Proteomes" id="UP000245626">
    <property type="component" value="Unassembled WGS sequence"/>
</dbReference>
<name>A0ACD0NVH0_9BASI</name>
<protein>
    <submittedName>
        <fullName evidence="1">Uncharacterized protein</fullName>
    </submittedName>
</protein>
<proteinExistence type="predicted"/>
<organism evidence="1 2">
    <name type="scientific">Violaceomyces palustris</name>
    <dbReference type="NCBI Taxonomy" id="1673888"/>
    <lineage>
        <taxon>Eukaryota</taxon>
        <taxon>Fungi</taxon>
        <taxon>Dikarya</taxon>
        <taxon>Basidiomycota</taxon>
        <taxon>Ustilaginomycotina</taxon>
        <taxon>Ustilaginomycetes</taxon>
        <taxon>Violaceomycetales</taxon>
        <taxon>Violaceomycetaceae</taxon>
        <taxon>Violaceomyces</taxon>
    </lineage>
</organism>
<evidence type="ECO:0000313" key="2">
    <source>
        <dbReference type="Proteomes" id="UP000245626"/>
    </source>
</evidence>
<evidence type="ECO:0000313" key="1">
    <source>
        <dbReference type="EMBL" id="PWN49771.1"/>
    </source>
</evidence>
<dbReference type="EMBL" id="KZ820008">
    <property type="protein sequence ID" value="PWN49771.1"/>
    <property type="molecule type" value="Genomic_DNA"/>
</dbReference>
<keyword evidence="2" id="KW-1185">Reference proteome</keyword>
<sequence>MTKMFSPSPLPFFLSFFHFCRRADCYLQSAPPPSTFLGGGKPTSLLLRLLSLSLSCEIQSRILALASLSFPSSSARGGRPSEGDRTLLHSSCASLFPPGLATNTRTHPPKLNHSLSTCSLPPSHSQTIFRYELSCHPREGTRS</sequence>